<organism evidence="3 4">
    <name type="scientific">Clitoria ternatea</name>
    <name type="common">Butterfly pea</name>
    <dbReference type="NCBI Taxonomy" id="43366"/>
    <lineage>
        <taxon>Eukaryota</taxon>
        <taxon>Viridiplantae</taxon>
        <taxon>Streptophyta</taxon>
        <taxon>Embryophyta</taxon>
        <taxon>Tracheophyta</taxon>
        <taxon>Spermatophyta</taxon>
        <taxon>Magnoliopsida</taxon>
        <taxon>eudicotyledons</taxon>
        <taxon>Gunneridae</taxon>
        <taxon>Pentapetalae</taxon>
        <taxon>rosids</taxon>
        <taxon>fabids</taxon>
        <taxon>Fabales</taxon>
        <taxon>Fabaceae</taxon>
        <taxon>Papilionoideae</taxon>
        <taxon>50 kb inversion clade</taxon>
        <taxon>NPAAA clade</taxon>
        <taxon>indigoferoid/millettioid clade</taxon>
        <taxon>Phaseoleae</taxon>
        <taxon>Clitoria</taxon>
    </lineage>
</organism>
<dbReference type="EMBL" id="JAYKXN010000004">
    <property type="protein sequence ID" value="KAK7295555.1"/>
    <property type="molecule type" value="Genomic_DNA"/>
</dbReference>
<comment type="caution">
    <text evidence="3">The sequence shown here is derived from an EMBL/GenBank/DDBJ whole genome shotgun (WGS) entry which is preliminary data.</text>
</comment>
<sequence>MAPNFKLLSLIIFIGLFLRGEDAASCTLRDLSISQQGTGNWAHGMPELKVSVTNNCECSQSQVKLNCKGFQTYKAEDPSILSISGDVCLLKSGQPISPKETVQFLYAWDPQFPFQPLSSVSQCH</sequence>
<gene>
    <name evidence="3" type="ORF">RJT34_18465</name>
</gene>
<accession>A0AAN9JAV4</accession>
<dbReference type="GO" id="GO:0001709">
    <property type="term" value="P:cell fate determination"/>
    <property type="evidence" value="ECO:0007669"/>
    <property type="project" value="TreeGrafter"/>
</dbReference>
<evidence type="ECO:0000256" key="1">
    <source>
        <dbReference type="ARBA" id="ARBA00022729"/>
    </source>
</evidence>
<dbReference type="PANTHER" id="PTHR33184:SF51">
    <property type="entry name" value="BETA-1,3-N-ACETYLGLUCOSAMINYLTRANSFERASE FAMILY PROTEIN"/>
    <property type="match status" value="1"/>
</dbReference>
<evidence type="ECO:0000313" key="4">
    <source>
        <dbReference type="Proteomes" id="UP001359559"/>
    </source>
</evidence>
<dbReference type="Proteomes" id="UP001359559">
    <property type="component" value="Unassembled WGS sequence"/>
</dbReference>
<dbReference type="InterPro" id="IPR040361">
    <property type="entry name" value="TPD1"/>
</dbReference>
<evidence type="ECO:0000313" key="3">
    <source>
        <dbReference type="EMBL" id="KAK7295555.1"/>
    </source>
</evidence>
<evidence type="ECO:0000256" key="2">
    <source>
        <dbReference type="SAM" id="SignalP"/>
    </source>
</evidence>
<reference evidence="3 4" key="1">
    <citation type="submission" date="2024-01" db="EMBL/GenBank/DDBJ databases">
        <title>The genomes of 5 underutilized Papilionoideae crops provide insights into root nodulation and disease resistance.</title>
        <authorList>
            <person name="Yuan L."/>
        </authorList>
    </citation>
    <scope>NUCLEOTIDE SEQUENCE [LARGE SCALE GENOMIC DNA]</scope>
    <source>
        <strain evidence="3">LY-2023</strain>
        <tissue evidence="3">Leaf</tissue>
    </source>
</reference>
<proteinExistence type="predicted"/>
<keyword evidence="1 2" id="KW-0732">Signal</keyword>
<feature type="chain" id="PRO_5043024285" evidence="2">
    <location>
        <begin position="24"/>
        <end position="124"/>
    </location>
</feature>
<dbReference type="Pfam" id="PF24068">
    <property type="entry name" value="TPD1_C"/>
    <property type="match status" value="1"/>
</dbReference>
<dbReference type="AlphaFoldDB" id="A0AAN9JAV4"/>
<keyword evidence="4" id="KW-1185">Reference proteome</keyword>
<name>A0AAN9JAV4_CLITE</name>
<protein>
    <submittedName>
        <fullName evidence="3">Uncharacterized protein</fullName>
    </submittedName>
</protein>
<dbReference type="PANTHER" id="PTHR33184">
    <property type="entry name" value="PROTEIN TAPETUM DETERMINANT 1-LIKE-RELATED"/>
    <property type="match status" value="1"/>
</dbReference>
<feature type="signal peptide" evidence="2">
    <location>
        <begin position="1"/>
        <end position="23"/>
    </location>
</feature>